<evidence type="ECO:0008006" key="4">
    <source>
        <dbReference type="Google" id="ProtNLM"/>
    </source>
</evidence>
<keyword evidence="3" id="KW-1185">Reference proteome</keyword>
<dbReference type="EMBL" id="AYEV01000016">
    <property type="protein sequence ID" value="ESK55538.1"/>
    <property type="molecule type" value="Genomic_DNA"/>
</dbReference>
<protein>
    <recommendedName>
        <fullName evidence="4">DoxX-like family protein</fullName>
    </recommendedName>
</protein>
<dbReference type="PATRIC" id="fig|1120928.5.peg.1861"/>
<feature type="transmembrane region" description="Helical" evidence="1">
    <location>
        <begin position="12"/>
        <end position="33"/>
    </location>
</feature>
<evidence type="ECO:0000313" key="2">
    <source>
        <dbReference type="EMBL" id="ESK55538.1"/>
    </source>
</evidence>
<gene>
    <name evidence="2" type="ORF">F990_01830</name>
</gene>
<dbReference type="RefSeq" id="WP_018677372.1">
    <property type="nucleotide sequence ID" value="NZ_AYEV01000016.1"/>
</dbReference>
<dbReference type="Pfam" id="PF13781">
    <property type="entry name" value="DoxX_3"/>
    <property type="match status" value="1"/>
</dbReference>
<name>V2ULC7_9GAMM</name>
<reference evidence="2 3" key="1">
    <citation type="submission" date="2013-10" db="EMBL/GenBank/DDBJ databases">
        <title>The Genome Sequence of Acinetobacter tjernbergiae CIP107465.</title>
        <authorList>
            <consortium name="The Broad Institute Genomics Platform"/>
            <consortium name="The Broad Institute Genome Sequencing Center for Infectious Disease"/>
            <person name="Cerqueira G."/>
            <person name="Feldgarden M."/>
            <person name="Courvalin P."/>
            <person name="Grillot-Courvalin C."/>
            <person name="Clermont D."/>
            <person name="Rocha E."/>
            <person name="Yoon E.-J."/>
            <person name="Nemec A."/>
            <person name="Young S.K."/>
            <person name="Zeng Q."/>
            <person name="Gargeya S."/>
            <person name="Fitzgerald M."/>
            <person name="Abouelleil A."/>
            <person name="Alvarado L."/>
            <person name="Berlin A.M."/>
            <person name="Chapman S.B."/>
            <person name="Gainer-Dewar J."/>
            <person name="Goldberg J."/>
            <person name="Gnerre S."/>
            <person name="Griggs A."/>
            <person name="Gujja S."/>
            <person name="Hansen M."/>
            <person name="Howarth C."/>
            <person name="Imamovic A."/>
            <person name="Ireland A."/>
            <person name="Larimer J."/>
            <person name="McCowan C."/>
            <person name="Murphy C."/>
            <person name="Pearson M."/>
            <person name="Poon T.W."/>
            <person name="Priest M."/>
            <person name="Roberts A."/>
            <person name="Saif S."/>
            <person name="Shea T."/>
            <person name="Sykes S."/>
            <person name="Wortman J."/>
            <person name="Nusbaum C."/>
            <person name="Birren B."/>
        </authorList>
    </citation>
    <scope>NUCLEOTIDE SEQUENCE [LARGE SCALE GENOMIC DNA]</scope>
    <source>
        <strain evidence="2 3">CIP 107465</strain>
    </source>
</reference>
<evidence type="ECO:0000256" key="1">
    <source>
        <dbReference type="SAM" id="Phobius"/>
    </source>
</evidence>
<feature type="transmembrane region" description="Helical" evidence="1">
    <location>
        <begin position="105"/>
        <end position="126"/>
    </location>
</feature>
<feature type="transmembrane region" description="Helical" evidence="1">
    <location>
        <begin position="81"/>
        <end position="99"/>
    </location>
</feature>
<feature type="transmembrane region" description="Helical" evidence="1">
    <location>
        <begin position="53"/>
        <end position="74"/>
    </location>
</feature>
<dbReference type="eggNOG" id="ENOG5032PJR">
    <property type="taxonomic scope" value="Bacteria"/>
</dbReference>
<proteinExistence type="predicted"/>
<sequence length="135" mass="15684">MNSANQTIQQILKFCQFVIASLWIYQGLIPKLIFQVADEQYVWQQLHIPSIYIPYLVSLSGIAEMIFGSLFLFVTHKYLHWLSIMSLVGLFIFVLFIYPDQIYQAFNPVVMNIAMASLSIIALWCIDSIQQTKRE</sequence>
<accession>V2ULC7</accession>
<dbReference type="Proteomes" id="UP000017404">
    <property type="component" value="Unassembled WGS sequence"/>
</dbReference>
<evidence type="ECO:0000313" key="3">
    <source>
        <dbReference type="Proteomes" id="UP000017404"/>
    </source>
</evidence>
<keyword evidence="1" id="KW-0812">Transmembrane</keyword>
<dbReference type="AlphaFoldDB" id="V2ULC7"/>
<organism evidence="2 3">
    <name type="scientific">Acinetobacter tjernbergiae DSM 14971 = CIP 107465</name>
    <dbReference type="NCBI Taxonomy" id="1120928"/>
    <lineage>
        <taxon>Bacteria</taxon>
        <taxon>Pseudomonadati</taxon>
        <taxon>Pseudomonadota</taxon>
        <taxon>Gammaproteobacteria</taxon>
        <taxon>Moraxellales</taxon>
        <taxon>Moraxellaceae</taxon>
        <taxon>Acinetobacter</taxon>
    </lineage>
</organism>
<dbReference type="OrthoDB" id="6199084at2"/>
<keyword evidence="1" id="KW-0472">Membrane</keyword>
<dbReference type="STRING" id="202955.GCA_000759995_02703"/>
<comment type="caution">
    <text evidence="2">The sequence shown here is derived from an EMBL/GenBank/DDBJ whole genome shotgun (WGS) entry which is preliminary data.</text>
</comment>
<keyword evidence="1" id="KW-1133">Transmembrane helix</keyword>
<dbReference type="InterPro" id="IPR025695">
    <property type="entry name" value="DoxX-like"/>
</dbReference>